<evidence type="ECO:0000256" key="1">
    <source>
        <dbReference type="SAM" id="SignalP"/>
    </source>
</evidence>
<evidence type="ECO:0000313" key="2">
    <source>
        <dbReference type="EMBL" id="KAH7361465.1"/>
    </source>
</evidence>
<comment type="caution">
    <text evidence="2">The sequence shown here is derived from an EMBL/GenBank/DDBJ whole genome shotgun (WGS) entry which is preliminary data.</text>
</comment>
<evidence type="ECO:0008006" key="4">
    <source>
        <dbReference type="Google" id="ProtNLM"/>
    </source>
</evidence>
<dbReference type="Proteomes" id="UP000813385">
    <property type="component" value="Unassembled WGS sequence"/>
</dbReference>
<keyword evidence="1" id="KW-0732">Signal</keyword>
<dbReference type="AlphaFoldDB" id="A0A8K0TFD5"/>
<keyword evidence="3" id="KW-1185">Reference proteome</keyword>
<protein>
    <recommendedName>
        <fullName evidence="4">Secreted protein</fullName>
    </recommendedName>
</protein>
<dbReference type="EMBL" id="JAGPXD010000003">
    <property type="protein sequence ID" value="KAH7361465.1"/>
    <property type="molecule type" value="Genomic_DNA"/>
</dbReference>
<feature type="signal peptide" evidence="1">
    <location>
        <begin position="1"/>
        <end position="21"/>
    </location>
</feature>
<organism evidence="2 3">
    <name type="scientific">Plectosphaerella cucumerina</name>
    <dbReference type="NCBI Taxonomy" id="40658"/>
    <lineage>
        <taxon>Eukaryota</taxon>
        <taxon>Fungi</taxon>
        <taxon>Dikarya</taxon>
        <taxon>Ascomycota</taxon>
        <taxon>Pezizomycotina</taxon>
        <taxon>Sordariomycetes</taxon>
        <taxon>Hypocreomycetidae</taxon>
        <taxon>Glomerellales</taxon>
        <taxon>Plectosphaerellaceae</taxon>
        <taxon>Plectosphaerella</taxon>
    </lineage>
</organism>
<gene>
    <name evidence="2" type="ORF">B0T11DRAFT_74774</name>
</gene>
<sequence>MTNWHALQACFLFCSFHMASRLFIRNAPVRPSWPFPFFPNVQRSSGPWPARYLAYCRAPHDPWHSRRVQELSQLQSRLPSSQRQPKMGMPLDQRIWDALGVALSRYIVLRDGRASTTTHNFLVTSGYPFSFIPVAVGFFSRNFFLSSIESC</sequence>
<feature type="chain" id="PRO_5035448094" description="Secreted protein" evidence="1">
    <location>
        <begin position="22"/>
        <end position="151"/>
    </location>
</feature>
<reference evidence="2" key="1">
    <citation type="journal article" date="2021" name="Nat. Commun.">
        <title>Genetic determinants of endophytism in the Arabidopsis root mycobiome.</title>
        <authorList>
            <person name="Mesny F."/>
            <person name="Miyauchi S."/>
            <person name="Thiergart T."/>
            <person name="Pickel B."/>
            <person name="Atanasova L."/>
            <person name="Karlsson M."/>
            <person name="Huettel B."/>
            <person name="Barry K.W."/>
            <person name="Haridas S."/>
            <person name="Chen C."/>
            <person name="Bauer D."/>
            <person name="Andreopoulos W."/>
            <person name="Pangilinan J."/>
            <person name="LaButti K."/>
            <person name="Riley R."/>
            <person name="Lipzen A."/>
            <person name="Clum A."/>
            <person name="Drula E."/>
            <person name="Henrissat B."/>
            <person name="Kohler A."/>
            <person name="Grigoriev I.V."/>
            <person name="Martin F.M."/>
            <person name="Hacquard S."/>
        </authorList>
    </citation>
    <scope>NUCLEOTIDE SEQUENCE</scope>
    <source>
        <strain evidence="2">MPI-CAGE-AT-0016</strain>
    </source>
</reference>
<proteinExistence type="predicted"/>
<evidence type="ECO:0000313" key="3">
    <source>
        <dbReference type="Proteomes" id="UP000813385"/>
    </source>
</evidence>
<name>A0A8K0TFD5_9PEZI</name>
<accession>A0A8K0TFD5</accession>